<reference evidence="1" key="1">
    <citation type="submission" date="2022-12" db="EMBL/GenBank/DDBJ databases">
        <authorList>
            <person name="Petersen C."/>
        </authorList>
    </citation>
    <scope>NUCLEOTIDE SEQUENCE</scope>
    <source>
        <strain evidence="1">IBT 35675</strain>
    </source>
</reference>
<dbReference type="Proteomes" id="UP001148299">
    <property type="component" value="Unassembled WGS sequence"/>
</dbReference>
<dbReference type="EMBL" id="JAPZBR010000008">
    <property type="protein sequence ID" value="KAJ5340357.1"/>
    <property type="molecule type" value="Genomic_DNA"/>
</dbReference>
<organism evidence="1 2">
    <name type="scientific">Penicillium brevicompactum</name>
    <dbReference type="NCBI Taxonomy" id="5074"/>
    <lineage>
        <taxon>Eukaryota</taxon>
        <taxon>Fungi</taxon>
        <taxon>Dikarya</taxon>
        <taxon>Ascomycota</taxon>
        <taxon>Pezizomycotina</taxon>
        <taxon>Eurotiomycetes</taxon>
        <taxon>Eurotiomycetidae</taxon>
        <taxon>Eurotiales</taxon>
        <taxon>Aspergillaceae</taxon>
        <taxon>Penicillium</taxon>
    </lineage>
</organism>
<dbReference type="AlphaFoldDB" id="A0A9W9UGQ9"/>
<accession>A0A9W9UGQ9</accession>
<comment type="caution">
    <text evidence="1">The sequence shown here is derived from an EMBL/GenBank/DDBJ whole genome shotgun (WGS) entry which is preliminary data.</text>
</comment>
<evidence type="ECO:0000313" key="2">
    <source>
        <dbReference type="Proteomes" id="UP001148299"/>
    </source>
</evidence>
<protein>
    <submittedName>
        <fullName evidence="1">Uncharacterized protein</fullName>
    </submittedName>
</protein>
<name>A0A9W9UGQ9_PENBR</name>
<reference evidence="1" key="2">
    <citation type="journal article" date="2023" name="IMA Fungus">
        <title>Comparative genomic study of the Penicillium genus elucidates a diverse pangenome and 15 lateral gene transfer events.</title>
        <authorList>
            <person name="Petersen C."/>
            <person name="Sorensen T."/>
            <person name="Nielsen M.R."/>
            <person name="Sondergaard T.E."/>
            <person name="Sorensen J.L."/>
            <person name="Fitzpatrick D.A."/>
            <person name="Frisvad J.C."/>
            <person name="Nielsen K.L."/>
        </authorList>
    </citation>
    <scope>NUCLEOTIDE SEQUENCE</scope>
    <source>
        <strain evidence="1">IBT 35675</strain>
    </source>
</reference>
<evidence type="ECO:0000313" key="1">
    <source>
        <dbReference type="EMBL" id="KAJ5340357.1"/>
    </source>
</evidence>
<proteinExistence type="predicted"/>
<gene>
    <name evidence="1" type="ORF">N7541_009481</name>
</gene>
<sequence>MAAFYSMPQTAIYTTTLPQSLIFNSTEGFVSSDQLRKQQYECSGFESCSWASSQELTKKQAPEFGIIVFIQHPLLPGSQDTN</sequence>
<keyword evidence="2" id="KW-1185">Reference proteome</keyword>